<evidence type="ECO:0000256" key="6">
    <source>
        <dbReference type="ARBA" id="ARBA00023010"/>
    </source>
</evidence>
<gene>
    <name evidence="15 16 17 18 19" type="primary">LOC100645251</name>
</gene>
<dbReference type="KEGG" id="bter:100645251"/>
<dbReference type="AlphaFoldDB" id="A0A6P3U1C3"/>
<accession>A0A6P3U1C3</accession>
<dbReference type="RefSeq" id="XP_012166975.1">
    <property type="nucleotide sequence ID" value="XM_012311585.3"/>
</dbReference>
<evidence type="ECO:0000256" key="8">
    <source>
        <dbReference type="ARBA" id="ARBA00023242"/>
    </source>
</evidence>
<keyword evidence="4" id="KW-0509">mRNA transport</keyword>
<dbReference type="InterPro" id="IPR038506">
    <property type="entry name" value="GLE1-like_sf"/>
</dbReference>
<dbReference type="PANTHER" id="PTHR12960">
    <property type="entry name" value="GLE-1-RELATED"/>
    <property type="match status" value="1"/>
</dbReference>
<evidence type="ECO:0000256" key="7">
    <source>
        <dbReference type="ARBA" id="ARBA00023132"/>
    </source>
</evidence>
<feature type="coiled-coil region" evidence="13">
    <location>
        <begin position="152"/>
        <end position="205"/>
    </location>
</feature>
<dbReference type="GO" id="GO:0005737">
    <property type="term" value="C:cytoplasm"/>
    <property type="evidence" value="ECO:0007669"/>
    <property type="project" value="TreeGrafter"/>
</dbReference>
<evidence type="ECO:0000313" key="15">
    <source>
        <dbReference type="RefSeq" id="XP_012166972.1"/>
    </source>
</evidence>
<keyword evidence="7" id="KW-0906">Nuclear pore complex</keyword>
<dbReference type="CTD" id="2733"/>
<evidence type="ECO:0000256" key="11">
    <source>
        <dbReference type="ARBA" id="ARBA00029983"/>
    </source>
</evidence>
<comment type="subcellular location">
    <subcellularLocation>
        <location evidence="1">Nucleus</location>
        <location evidence="1">Nuclear pore complex</location>
    </subcellularLocation>
</comment>
<dbReference type="OrthoDB" id="420884at2759"/>
<keyword evidence="8" id="KW-0539">Nucleus</keyword>
<keyword evidence="3" id="KW-0813">Transport</keyword>
<dbReference type="GO" id="GO:0016973">
    <property type="term" value="P:poly(A)+ mRNA export from nucleus"/>
    <property type="evidence" value="ECO:0007669"/>
    <property type="project" value="InterPro"/>
</dbReference>
<evidence type="ECO:0000313" key="19">
    <source>
        <dbReference type="RefSeq" id="XP_048264466.1"/>
    </source>
</evidence>
<keyword evidence="5" id="KW-0653">Protein transport</keyword>
<evidence type="ECO:0000256" key="3">
    <source>
        <dbReference type="ARBA" id="ARBA00022448"/>
    </source>
</evidence>
<dbReference type="RefSeq" id="XP_012166972.1">
    <property type="nucleotide sequence ID" value="XM_012311582.3"/>
</dbReference>
<dbReference type="PANTHER" id="PTHR12960:SF0">
    <property type="entry name" value="MRNA EXPORT FACTOR GLE1"/>
    <property type="match status" value="1"/>
</dbReference>
<evidence type="ECO:0000256" key="10">
    <source>
        <dbReference type="ARBA" id="ARBA00026227"/>
    </source>
</evidence>
<dbReference type="Gene3D" id="1.25.40.510">
    <property type="entry name" value="GLE1-like"/>
    <property type="match status" value="1"/>
</dbReference>
<dbReference type="RefSeq" id="XP_048264466.1">
    <property type="nucleotide sequence ID" value="XM_048408509.1"/>
</dbReference>
<reference evidence="15 16" key="1">
    <citation type="submission" date="2025-04" db="UniProtKB">
        <authorList>
            <consortium name="RefSeq"/>
        </authorList>
    </citation>
    <scope>IDENTIFICATION</scope>
</reference>
<name>A0A6P3U1C3_BOMTE</name>
<evidence type="ECO:0000256" key="5">
    <source>
        <dbReference type="ARBA" id="ARBA00022927"/>
    </source>
</evidence>
<evidence type="ECO:0000256" key="1">
    <source>
        <dbReference type="ARBA" id="ARBA00004567"/>
    </source>
</evidence>
<evidence type="ECO:0000313" key="18">
    <source>
        <dbReference type="RefSeq" id="XP_012166975.1"/>
    </source>
</evidence>
<evidence type="ECO:0000256" key="13">
    <source>
        <dbReference type="SAM" id="Coils"/>
    </source>
</evidence>
<sequence>MPHFVSTKDKIVQNMENIASDFACLKVSALQKASRISGEVDKITIGPDSIVNESESERSENIENEQNSCNITIPQKSVYPQHKIYMQSGITFSVKKILLESEYQRKEEVQKEIARHWQHMKENGKVIQKRMAISRSHMAKERERKSKENYAYILAEERMAEQEEIRKRHERQKEVEEYRKEMKKKEELTKEIMILRNIYNQKNNDFKKYAMEHHDVIALSENCKDKNSFAILLSSYDTKLEELHLQLKFIDEKVKIGEITPADLNIMVKLVQQIDEMLSIFKSEIDKINVRCEVNSTGAENTTHSHTTQLSDSQQAFSNSQTVHEPIISEQTNTDNEVQKYEDEEKKGNMQTENMVSTNISQETSLIVNVEGNVSTTESDKDHLYKYVDKELLEIYVNNKKFLENYVKIFDEFLQSPNTKKFRFECQKAINIPVNAISGINQQHLTDKYERLHILLMGKSWPNVNEHPYGADFCKNILAKKLVNQGETLVSSKPKMAFPIAAIIVALWSDHSDFGDLLLSHFYDVCPFTVPIFMPRMVGQSDDDYYKLMGYKYAEDGTIEKHDKFLKRMSGLMRLYASITITTQRKGITKTNPHGLQNAWRWLAAILNFEPRKEISDLCATFLLDMLEVAGNTLWIAYPKQFHKLLILLSEEYYPRMKNVGSIGSGPLVRLEEFLRNSLAKGSISPPDGQLPPNFW</sequence>
<evidence type="ECO:0000256" key="2">
    <source>
        <dbReference type="ARBA" id="ARBA00011056"/>
    </source>
</evidence>
<evidence type="ECO:0000256" key="12">
    <source>
        <dbReference type="ARBA" id="ARBA00030897"/>
    </source>
</evidence>
<dbReference type="Proteomes" id="UP000835206">
    <property type="component" value="Chromosome 9"/>
</dbReference>
<evidence type="ECO:0000313" key="17">
    <source>
        <dbReference type="RefSeq" id="XP_012166974.1"/>
    </source>
</evidence>
<evidence type="ECO:0000313" key="16">
    <source>
        <dbReference type="RefSeq" id="XP_012166973.1"/>
    </source>
</evidence>
<dbReference type="GO" id="GO:0005543">
    <property type="term" value="F:phospholipid binding"/>
    <property type="evidence" value="ECO:0007669"/>
    <property type="project" value="TreeGrafter"/>
</dbReference>
<protein>
    <recommendedName>
        <fullName evidence="10">mRNA export factor GLE1</fullName>
    </recommendedName>
    <alternativeName>
        <fullName evidence="12">GLE1 RNA export mediator</fullName>
    </alternativeName>
    <alternativeName>
        <fullName evidence="11">Nucleoporin GLE1</fullName>
    </alternativeName>
</protein>
<keyword evidence="13" id="KW-0175">Coiled coil</keyword>
<comment type="function">
    <text evidence="9">Required for the export of mRNAs containing poly(A) tails from the nucleus into the cytoplasm. May be involved in the terminal step of the mRNA transport through the nuclear pore complex (NPC).</text>
</comment>
<proteinExistence type="inferred from homology"/>
<evidence type="ECO:0000256" key="4">
    <source>
        <dbReference type="ARBA" id="ARBA00022816"/>
    </source>
</evidence>
<organism evidence="14 18">
    <name type="scientific">Bombus terrestris</name>
    <name type="common">Buff-tailed bumblebee</name>
    <name type="synonym">Apis terrestris</name>
    <dbReference type="NCBI Taxonomy" id="30195"/>
    <lineage>
        <taxon>Eukaryota</taxon>
        <taxon>Metazoa</taxon>
        <taxon>Ecdysozoa</taxon>
        <taxon>Arthropoda</taxon>
        <taxon>Hexapoda</taxon>
        <taxon>Insecta</taxon>
        <taxon>Pterygota</taxon>
        <taxon>Neoptera</taxon>
        <taxon>Endopterygota</taxon>
        <taxon>Hymenoptera</taxon>
        <taxon>Apocrita</taxon>
        <taxon>Aculeata</taxon>
        <taxon>Apoidea</taxon>
        <taxon>Anthophila</taxon>
        <taxon>Apidae</taxon>
        <taxon>Bombus</taxon>
        <taxon>Bombus</taxon>
    </lineage>
</organism>
<dbReference type="GO" id="GO:0044614">
    <property type="term" value="C:nuclear pore cytoplasmic filaments"/>
    <property type="evidence" value="ECO:0007669"/>
    <property type="project" value="TreeGrafter"/>
</dbReference>
<keyword evidence="14" id="KW-1185">Reference proteome</keyword>
<dbReference type="GO" id="GO:0015031">
    <property type="term" value="P:protein transport"/>
    <property type="evidence" value="ECO:0007669"/>
    <property type="project" value="UniProtKB-KW"/>
</dbReference>
<dbReference type="GO" id="GO:0000822">
    <property type="term" value="F:inositol hexakisphosphate binding"/>
    <property type="evidence" value="ECO:0007669"/>
    <property type="project" value="TreeGrafter"/>
</dbReference>
<dbReference type="Pfam" id="PF07817">
    <property type="entry name" value="GLE1"/>
    <property type="match status" value="1"/>
</dbReference>
<dbReference type="GeneID" id="100645251"/>
<keyword evidence="6" id="KW-0811">Translocation</keyword>
<evidence type="ECO:0000256" key="9">
    <source>
        <dbReference type="ARBA" id="ARBA00024680"/>
    </source>
</evidence>
<dbReference type="RefSeq" id="XP_012166973.1">
    <property type="nucleotide sequence ID" value="XM_012311583.3"/>
</dbReference>
<comment type="similarity">
    <text evidence="2">Belongs to the GLE1 family.</text>
</comment>
<evidence type="ECO:0000313" key="14">
    <source>
        <dbReference type="Proteomes" id="UP000835206"/>
    </source>
</evidence>
<dbReference type="RefSeq" id="XP_012166974.1">
    <property type="nucleotide sequence ID" value="XM_012311584.3"/>
</dbReference>
<dbReference type="GO" id="GO:0031369">
    <property type="term" value="F:translation initiation factor binding"/>
    <property type="evidence" value="ECO:0007669"/>
    <property type="project" value="TreeGrafter"/>
</dbReference>
<dbReference type="InterPro" id="IPR012476">
    <property type="entry name" value="GLE1"/>
</dbReference>